<evidence type="ECO:0000313" key="2">
    <source>
        <dbReference type="Proteomes" id="UP000324222"/>
    </source>
</evidence>
<proteinExistence type="predicted"/>
<dbReference type="AlphaFoldDB" id="A0A5B7G2N4"/>
<organism evidence="1 2">
    <name type="scientific">Portunus trituberculatus</name>
    <name type="common">Swimming crab</name>
    <name type="synonym">Neptunus trituberculatus</name>
    <dbReference type="NCBI Taxonomy" id="210409"/>
    <lineage>
        <taxon>Eukaryota</taxon>
        <taxon>Metazoa</taxon>
        <taxon>Ecdysozoa</taxon>
        <taxon>Arthropoda</taxon>
        <taxon>Crustacea</taxon>
        <taxon>Multicrustacea</taxon>
        <taxon>Malacostraca</taxon>
        <taxon>Eumalacostraca</taxon>
        <taxon>Eucarida</taxon>
        <taxon>Decapoda</taxon>
        <taxon>Pleocyemata</taxon>
        <taxon>Brachyura</taxon>
        <taxon>Eubrachyura</taxon>
        <taxon>Portunoidea</taxon>
        <taxon>Portunidae</taxon>
        <taxon>Portuninae</taxon>
        <taxon>Portunus</taxon>
    </lineage>
</organism>
<dbReference type="EMBL" id="VSRR010010598">
    <property type="protein sequence ID" value="MPC52056.1"/>
    <property type="molecule type" value="Genomic_DNA"/>
</dbReference>
<evidence type="ECO:0000313" key="1">
    <source>
        <dbReference type="EMBL" id="MPC52056.1"/>
    </source>
</evidence>
<accession>A0A5B7G2N4</accession>
<keyword evidence="2" id="KW-1185">Reference proteome</keyword>
<reference evidence="1 2" key="1">
    <citation type="submission" date="2019-05" db="EMBL/GenBank/DDBJ databases">
        <title>Another draft genome of Portunus trituberculatus and its Hox gene families provides insights of decapod evolution.</title>
        <authorList>
            <person name="Jeong J.-H."/>
            <person name="Song I."/>
            <person name="Kim S."/>
            <person name="Choi T."/>
            <person name="Kim D."/>
            <person name="Ryu S."/>
            <person name="Kim W."/>
        </authorList>
    </citation>
    <scope>NUCLEOTIDE SEQUENCE [LARGE SCALE GENOMIC DNA]</scope>
    <source>
        <tissue evidence="1">Muscle</tissue>
    </source>
</reference>
<gene>
    <name evidence="1" type="ORF">E2C01_045916</name>
</gene>
<comment type="caution">
    <text evidence="1">The sequence shown here is derived from an EMBL/GenBank/DDBJ whole genome shotgun (WGS) entry which is preliminary data.</text>
</comment>
<dbReference type="Proteomes" id="UP000324222">
    <property type="component" value="Unassembled WGS sequence"/>
</dbReference>
<protein>
    <submittedName>
        <fullName evidence="1">Uncharacterized protein</fullName>
    </submittedName>
</protein>
<name>A0A5B7G2N4_PORTR</name>
<sequence length="156" mass="17388">MREVVVAVGMVPQPLLGTIPQMMRMPIPHLEKEMTGPGTKTTLMMMMKTSTYTAIQGEADKTTTMLMRAQGQAGMGMIMKDQEVLCPRLGSQFTTLPHMKLLATILPRVRGISLPQVPQRRPCHSIVPSPSTCCRPSSCSWVPWSKAPFLVHRWQN</sequence>